<accession>A0A1H1RHH0</accession>
<keyword evidence="2" id="KW-0489">Methyltransferase</keyword>
<sequence length="262" mass="30300">MPRAYGLARLRGVEDDELTRLLTNERHPRSGRYSARWMVDNAMGPNPVWLAESLTDVMPLEPGMRVLDMGCGKALTSIFLAREFDVRVWATDLWIDPAENWSRIEEADLRGRVHPVHAEAHALPFEEGFFDALVSIDAYHYFGTDDLYLGYYAQFVKPGGLIGMVVPGLAEEPPSYPPAHLSPYWKWDFCSFHSPDWWRRHWEKTGQVAVDLADRLPRGWEDWLHWNDVCDRDYGEPREDAEMLRADAGRLLGFTRVVARRR</sequence>
<keyword evidence="3" id="KW-1185">Reference proteome</keyword>
<dbReference type="EMBL" id="LT629732">
    <property type="protein sequence ID" value="SDS35142.1"/>
    <property type="molecule type" value="Genomic_DNA"/>
</dbReference>
<dbReference type="Proteomes" id="UP000198983">
    <property type="component" value="Chromosome I"/>
</dbReference>
<dbReference type="AlphaFoldDB" id="A0A1H1RHH0"/>
<dbReference type="SUPFAM" id="SSF53335">
    <property type="entry name" value="S-adenosyl-L-methionine-dependent methyltransferases"/>
    <property type="match status" value="1"/>
</dbReference>
<organism evidence="2 3">
    <name type="scientific">Actinopolymorpha singaporensis</name>
    <dbReference type="NCBI Taxonomy" id="117157"/>
    <lineage>
        <taxon>Bacteria</taxon>
        <taxon>Bacillati</taxon>
        <taxon>Actinomycetota</taxon>
        <taxon>Actinomycetes</taxon>
        <taxon>Propionibacteriales</taxon>
        <taxon>Actinopolymorphaceae</taxon>
        <taxon>Actinopolymorpha</taxon>
    </lineage>
</organism>
<dbReference type="PANTHER" id="PTHR44068:SF11">
    <property type="entry name" value="GERANYL DIPHOSPHATE 2-C-METHYLTRANSFERASE"/>
    <property type="match status" value="1"/>
</dbReference>
<reference evidence="2 3" key="1">
    <citation type="submission" date="2016-10" db="EMBL/GenBank/DDBJ databases">
        <authorList>
            <person name="de Groot N.N."/>
        </authorList>
    </citation>
    <scope>NUCLEOTIDE SEQUENCE [LARGE SCALE GENOMIC DNA]</scope>
    <source>
        <strain evidence="2 3">DSM 22024</strain>
    </source>
</reference>
<protein>
    <submittedName>
        <fullName evidence="2">Methyltransferase domain-containing protein</fullName>
    </submittedName>
</protein>
<dbReference type="InterPro" id="IPR041698">
    <property type="entry name" value="Methyltransf_25"/>
</dbReference>
<dbReference type="GO" id="GO:0008168">
    <property type="term" value="F:methyltransferase activity"/>
    <property type="evidence" value="ECO:0007669"/>
    <property type="project" value="UniProtKB-KW"/>
</dbReference>
<dbReference type="InterPro" id="IPR029063">
    <property type="entry name" value="SAM-dependent_MTases_sf"/>
</dbReference>
<dbReference type="STRING" id="117157.SAMN04489717_2419"/>
<dbReference type="PANTHER" id="PTHR44068">
    <property type="entry name" value="ZGC:194242"/>
    <property type="match status" value="1"/>
</dbReference>
<dbReference type="Gene3D" id="3.40.50.150">
    <property type="entry name" value="Vaccinia Virus protein VP39"/>
    <property type="match status" value="1"/>
</dbReference>
<dbReference type="InterPro" id="IPR050447">
    <property type="entry name" value="Erg6_SMT_methyltransf"/>
</dbReference>
<dbReference type="Pfam" id="PF13649">
    <property type="entry name" value="Methyltransf_25"/>
    <property type="match status" value="1"/>
</dbReference>
<evidence type="ECO:0000259" key="1">
    <source>
        <dbReference type="Pfam" id="PF13649"/>
    </source>
</evidence>
<keyword evidence="2" id="KW-0808">Transferase</keyword>
<proteinExistence type="predicted"/>
<name>A0A1H1RHH0_9ACTN</name>
<dbReference type="GO" id="GO:0032259">
    <property type="term" value="P:methylation"/>
    <property type="evidence" value="ECO:0007669"/>
    <property type="project" value="UniProtKB-KW"/>
</dbReference>
<dbReference type="CDD" id="cd02440">
    <property type="entry name" value="AdoMet_MTases"/>
    <property type="match status" value="1"/>
</dbReference>
<feature type="domain" description="Methyltransferase" evidence="1">
    <location>
        <begin position="66"/>
        <end position="160"/>
    </location>
</feature>
<evidence type="ECO:0000313" key="2">
    <source>
        <dbReference type="EMBL" id="SDS35142.1"/>
    </source>
</evidence>
<gene>
    <name evidence="2" type="ORF">SAMN04489717_2419</name>
</gene>
<evidence type="ECO:0000313" key="3">
    <source>
        <dbReference type="Proteomes" id="UP000198983"/>
    </source>
</evidence>